<evidence type="ECO:0000313" key="3">
    <source>
        <dbReference type="Proteomes" id="UP000000245"/>
    </source>
</evidence>
<gene>
    <name evidence="2" type="ordered locus">Acry_2247</name>
</gene>
<sequence length="176" mass="19423">MRLRPLLAAPLFLPSMLAGIVPTATAAPRATVFVAPIDLFDTAADQRPAVVADQRLWLHEAAARIRADLDHAGPVKAVGTVETRARMAPINDDYDHPSTCPECLATAARKAHARFLFVGTLHRVSDLIVYLKGYLLDLRSGRELMGRTFEVKSDDHIMLDRVADRMATAIERHLPH</sequence>
<dbReference type="KEGG" id="acr:Acry_2247"/>
<keyword evidence="3" id="KW-1185">Reference proteome</keyword>
<dbReference type="InterPro" id="IPR021698">
    <property type="entry name" value="DUF3280"/>
</dbReference>
<dbReference type="Proteomes" id="UP000000245">
    <property type="component" value="Chromosome"/>
</dbReference>
<dbReference type="EMBL" id="CP000697">
    <property type="protein sequence ID" value="ABQ31442.1"/>
    <property type="molecule type" value="Genomic_DNA"/>
</dbReference>
<organism evidence="2 3">
    <name type="scientific">Acidiphilium cryptum (strain JF-5)</name>
    <dbReference type="NCBI Taxonomy" id="349163"/>
    <lineage>
        <taxon>Bacteria</taxon>
        <taxon>Pseudomonadati</taxon>
        <taxon>Pseudomonadota</taxon>
        <taxon>Alphaproteobacteria</taxon>
        <taxon>Acetobacterales</taxon>
        <taxon>Acidocellaceae</taxon>
        <taxon>Acidiphilium</taxon>
    </lineage>
</organism>
<dbReference type="AlphaFoldDB" id="A5G0R0"/>
<evidence type="ECO:0008006" key="4">
    <source>
        <dbReference type="Google" id="ProtNLM"/>
    </source>
</evidence>
<keyword evidence="1" id="KW-0732">Signal</keyword>
<protein>
    <recommendedName>
        <fullName evidence="4">DUF2380 domain-containing protein</fullName>
    </recommendedName>
</protein>
<feature type="chain" id="PRO_5002681906" description="DUF2380 domain-containing protein" evidence="1">
    <location>
        <begin position="27"/>
        <end position="176"/>
    </location>
</feature>
<name>A5G0R0_ACICJ</name>
<proteinExistence type="predicted"/>
<reference evidence="2 3" key="1">
    <citation type="submission" date="2007-05" db="EMBL/GenBank/DDBJ databases">
        <title>Complete sequence of chromosome of Acidiphilium cryptum JF-5.</title>
        <authorList>
            <consortium name="US DOE Joint Genome Institute"/>
            <person name="Copeland A."/>
            <person name="Lucas S."/>
            <person name="Lapidus A."/>
            <person name="Barry K."/>
            <person name="Detter J.C."/>
            <person name="Glavina del Rio T."/>
            <person name="Hammon N."/>
            <person name="Israni S."/>
            <person name="Dalin E."/>
            <person name="Tice H."/>
            <person name="Pitluck S."/>
            <person name="Sims D."/>
            <person name="Brettin T."/>
            <person name="Bruce D."/>
            <person name="Han C."/>
            <person name="Schmutz J."/>
            <person name="Larimer F."/>
            <person name="Land M."/>
            <person name="Hauser L."/>
            <person name="Kyrpides N."/>
            <person name="Kim E."/>
            <person name="Magnuson T."/>
            <person name="Richardson P."/>
        </authorList>
    </citation>
    <scope>NUCLEOTIDE SEQUENCE [LARGE SCALE GENOMIC DNA]</scope>
    <source>
        <strain evidence="2 3">JF-5</strain>
    </source>
</reference>
<evidence type="ECO:0000256" key="1">
    <source>
        <dbReference type="SAM" id="SignalP"/>
    </source>
</evidence>
<evidence type="ECO:0000313" key="2">
    <source>
        <dbReference type="EMBL" id="ABQ31442.1"/>
    </source>
</evidence>
<dbReference type="HOGENOM" id="CLU_1522016_0_0_5"/>
<dbReference type="STRING" id="349163.Acry_2247"/>
<feature type="signal peptide" evidence="1">
    <location>
        <begin position="1"/>
        <end position="26"/>
    </location>
</feature>
<accession>A5G0R0</accession>
<dbReference type="Pfam" id="PF11684">
    <property type="entry name" value="DUF3280"/>
    <property type="match status" value="1"/>
</dbReference>